<feature type="binding site" description="in other chain" evidence="9">
    <location>
        <begin position="281"/>
        <end position="284"/>
    </location>
    <ligand>
        <name>substrate</name>
        <note>ligand shared between dimeric partners</note>
    </ligand>
</feature>
<keyword evidence="8 9" id="KW-0324">Glycolysis</keyword>
<evidence type="ECO:0000256" key="2">
    <source>
        <dbReference type="ARBA" id="ARBA00004679"/>
    </source>
</evidence>
<dbReference type="GO" id="GO:0061621">
    <property type="term" value="P:canonical glycolysis"/>
    <property type="evidence" value="ECO:0007669"/>
    <property type="project" value="TreeGrafter"/>
</dbReference>
<protein>
    <recommendedName>
        <fullName evidence="9">ATP-dependent 6-phosphofructokinase</fullName>
        <shortName evidence="9">ATP-PFK</shortName>
        <shortName evidence="9">Phosphofructokinase</shortName>
        <ecNumber evidence="9">2.7.1.11</ecNumber>
    </recommendedName>
    <alternativeName>
        <fullName evidence="9">Phosphohexokinase</fullName>
    </alternativeName>
</protein>
<keyword evidence="6 9" id="KW-0418">Kinase</keyword>
<evidence type="ECO:0000256" key="5">
    <source>
        <dbReference type="ARBA" id="ARBA00022723"/>
    </source>
</evidence>
<feature type="binding site" description="in other chain" evidence="9">
    <location>
        <position position="225"/>
    </location>
    <ligand>
        <name>substrate</name>
        <note>ligand shared between dimeric partners</note>
    </ligand>
</feature>
<dbReference type="GO" id="GO:0046872">
    <property type="term" value="F:metal ion binding"/>
    <property type="evidence" value="ECO:0007669"/>
    <property type="project" value="UniProtKB-KW"/>
</dbReference>
<dbReference type="HAMAP" id="MF_01976">
    <property type="entry name" value="Phosphofructokinase_III"/>
    <property type="match status" value="1"/>
</dbReference>
<dbReference type="PIRSF" id="PIRSF000532">
    <property type="entry name" value="ATP_PFK_prok"/>
    <property type="match status" value="1"/>
</dbReference>
<dbReference type="PANTHER" id="PTHR13697">
    <property type="entry name" value="PHOSPHOFRUCTOKINASE"/>
    <property type="match status" value="1"/>
</dbReference>
<feature type="domain" description="Phosphofructokinase" evidence="10">
    <location>
        <begin position="2"/>
        <end position="306"/>
    </location>
</feature>
<keyword evidence="9" id="KW-0547">Nucleotide-binding</keyword>
<feature type="binding site" evidence="9">
    <location>
        <position position="275"/>
    </location>
    <ligand>
        <name>substrate</name>
        <note>ligand shared between dimeric partners</note>
    </ligand>
</feature>
<dbReference type="InterPro" id="IPR035966">
    <property type="entry name" value="PKF_sf"/>
</dbReference>
<evidence type="ECO:0000256" key="3">
    <source>
        <dbReference type="ARBA" id="ARBA00022490"/>
    </source>
</evidence>
<accession>A0A934UXH9</accession>
<dbReference type="SUPFAM" id="SSF53784">
    <property type="entry name" value="Phosphofructokinase"/>
    <property type="match status" value="1"/>
</dbReference>
<dbReference type="GO" id="GO:0070095">
    <property type="term" value="F:fructose-6-phosphate binding"/>
    <property type="evidence" value="ECO:0007669"/>
    <property type="project" value="TreeGrafter"/>
</dbReference>
<dbReference type="InterPro" id="IPR000023">
    <property type="entry name" value="Phosphofructokinase_dom"/>
</dbReference>
<dbReference type="InterPro" id="IPR012829">
    <property type="entry name" value="Phosphofructokinase_III"/>
</dbReference>
<comment type="caution">
    <text evidence="11">The sequence shown here is derived from an EMBL/GenBank/DDBJ whole genome shotgun (WGS) entry which is preliminary data.</text>
</comment>
<evidence type="ECO:0000313" key="12">
    <source>
        <dbReference type="Proteomes" id="UP000618733"/>
    </source>
</evidence>
<comment type="cofactor">
    <cofactor evidence="1 9">
        <name>Mg(2+)</name>
        <dbReference type="ChEBI" id="CHEBI:18420"/>
    </cofactor>
</comment>
<comment type="function">
    <text evidence="9">Catalyzes the phosphorylation of D-fructose 6-phosphate to fructose 1,6-bisphosphate by ATP, the first committing step of glycolysis.</text>
</comment>
<name>A0A934UXH9_9MICO</name>
<dbReference type="Proteomes" id="UP000618733">
    <property type="component" value="Unassembled WGS sequence"/>
</dbReference>
<dbReference type="EC" id="2.7.1.11" evidence="9"/>
<dbReference type="Gene3D" id="3.40.50.460">
    <property type="entry name" value="Phosphofructokinase domain"/>
    <property type="match status" value="1"/>
</dbReference>
<feature type="site" description="Important for substrate specificity; cannot use PPi as phosphoryl donor" evidence="9">
    <location>
        <position position="108"/>
    </location>
</feature>
<dbReference type="AlphaFoldDB" id="A0A934UXH9"/>
<keyword evidence="12" id="KW-1185">Reference proteome</keyword>
<evidence type="ECO:0000256" key="4">
    <source>
        <dbReference type="ARBA" id="ARBA00022679"/>
    </source>
</evidence>
<keyword evidence="4 9" id="KW-0808">Transferase</keyword>
<reference evidence="11" key="1">
    <citation type="submission" date="2020-12" db="EMBL/GenBank/DDBJ databases">
        <title>Leucobacter sp. CAS2, isolated from Chromium sludge.</title>
        <authorList>
            <person name="Xu Z."/>
        </authorList>
    </citation>
    <scope>NUCLEOTIDE SEQUENCE</scope>
    <source>
        <strain evidence="11">CSA2</strain>
    </source>
</reference>
<dbReference type="InterPro" id="IPR022953">
    <property type="entry name" value="ATP_PFK"/>
</dbReference>
<dbReference type="GO" id="GO:0005945">
    <property type="term" value="C:6-phosphofructokinase complex"/>
    <property type="evidence" value="ECO:0007669"/>
    <property type="project" value="TreeGrafter"/>
</dbReference>
<feature type="binding site" evidence="9">
    <location>
        <position position="166"/>
    </location>
    <ligand>
        <name>substrate</name>
        <note>ligand shared between dimeric partners</note>
    </ligand>
</feature>
<dbReference type="GO" id="GO:0003872">
    <property type="term" value="F:6-phosphofructokinase activity"/>
    <property type="evidence" value="ECO:0007669"/>
    <property type="project" value="UniProtKB-UniRule"/>
</dbReference>
<dbReference type="Pfam" id="PF00365">
    <property type="entry name" value="PFK"/>
    <property type="match status" value="1"/>
</dbReference>
<dbReference type="NCBIfam" id="NF002872">
    <property type="entry name" value="PRK03202.1"/>
    <property type="match status" value="1"/>
</dbReference>
<evidence type="ECO:0000256" key="1">
    <source>
        <dbReference type="ARBA" id="ARBA00001946"/>
    </source>
</evidence>
<evidence type="ECO:0000313" key="11">
    <source>
        <dbReference type="EMBL" id="MBK0421611.1"/>
    </source>
</evidence>
<comment type="catalytic activity">
    <reaction evidence="9">
        <text>beta-D-fructose 6-phosphate + ATP = beta-D-fructose 1,6-bisphosphate + ADP + H(+)</text>
        <dbReference type="Rhea" id="RHEA:16109"/>
        <dbReference type="ChEBI" id="CHEBI:15378"/>
        <dbReference type="ChEBI" id="CHEBI:30616"/>
        <dbReference type="ChEBI" id="CHEBI:32966"/>
        <dbReference type="ChEBI" id="CHEBI:57634"/>
        <dbReference type="ChEBI" id="CHEBI:456216"/>
        <dbReference type="EC" id="2.7.1.11"/>
    </reaction>
</comment>
<dbReference type="PRINTS" id="PR00476">
    <property type="entry name" value="PHFRCTKINASE"/>
</dbReference>
<feature type="binding site" description="in other chain" evidence="9">
    <location>
        <begin position="173"/>
        <end position="175"/>
    </location>
    <ligand>
        <name>substrate</name>
        <note>ligand shared between dimeric partners</note>
    </ligand>
</feature>
<feature type="binding site" evidence="9">
    <location>
        <begin position="72"/>
        <end position="73"/>
    </location>
    <ligand>
        <name>ATP</name>
        <dbReference type="ChEBI" id="CHEBI:30616"/>
    </ligand>
</feature>
<feature type="binding site" evidence="9">
    <location>
        <position position="107"/>
    </location>
    <ligand>
        <name>Mg(2+)</name>
        <dbReference type="ChEBI" id="CHEBI:18420"/>
        <note>catalytic</note>
    </ligand>
</feature>
<evidence type="ECO:0000256" key="8">
    <source>
        <dbReference type="ARBA" id="ARBA00023152"/>
    </source>
</evidence>
<comment type="pathway">
    <text evidence="2 9">Carbohydrate degradation; glycolysis; D-glyceraldehyde 3-phosphate and glycerone phosphate from D-glucose: step 3/4.</text>
</comment>
<comment type="subunit">
    <text evidence="9">Homodimer or homotetramer.</text>
</comment>
<dbReference type="GO" id="GO:0048029">
    <property type="term" value="F:monosaccharide binding"/>
    <property type="evidence" value="ECO:0007669"/>
    <property type="project" value="TreeGrafter"/>
</dbReference>
<organism evidence="11 12">
    <name type="scientific">Leucobacter edaphi</name>
    <dbReference type="NCBI Taxonomy" id="2796472"/>
    <lineage>
        <taxon>Bacteria</taxon>
        <taxon>Bacillati</taxon>
        <taxon>Actinomycetota</taxon>
        <taxon>Actinomycetes</taxon>
        <taxon>Micrococcales</taxon>
        <taxon>Microbacteriaceae</taxon>
        <taxon>Leucobacter</taxon>
    </lineage>
</organism>
<keyword evidence="9" id="KW-0067">ATP-binding</keyword>
<dbReference type="GO" id="GO:0030388">
    <property type="term" value="P:fructose 1,6-bisphosphate metabolic process"/>
    <property type="evidence" value="ECO:0007669"/>
    <property type="project" value="TreeGrafter"/>
</dbReference>
<feature type="binding site" evidence="9">
    <location>
        <position position="10"/>
    </location>
    <ligand>
        <name>ATP</name>
        <dbReference type="ChEBI" id="CHEBI:30616"/>
    </ligand>
</feature>
<evidence type="ECO:0000256" key="7">
    <source>
        <dbReference type="ARBA" id="ARBA00022842"/>
    </source>
</evidence>
<dbReference type="GO" id="GO:0016208">
    <property type="term" value="F:AMP binding"/>
    <property type="evidence" value="ECO:0007669"/>
    <property type="project" value="TreeGrafter"/>
</dbReference>
<gene>
    <name evidence="9" type="primary">pfkA</name>
    <name evidence="11" type="ORF">JD292_05945</name>
</gene>
<sequence>MKLGVLCSGGDSPGMNAAIRGAVLRGVDVHGFEMVGFMDGWRGFHEGDTVPLDRPAVRGISPLGGVMLGTSRVPPFPSRAGSREEWEAFAARFAEHGLDGLLLIGGNGTQTVAKMLADRGFPVVGLPKTIDNDLDGTDYTFGFDTAVSIASEAVDRLRTTGESHRRCMVLEVMGRDAGWIALHAGVAGGAQLVLIPEYPESIEQIAAWVAEVRDRGRSSLVVVAEGFRIAGHDSSAEPSEAVTRAGLDGFGRPRLGGIAEVLAPLIEELTGIETRATVLGHVQRGGSPTAFDRVLATRSGIAAADAALAGAWGTMAALQGNRIELIPLGDAVGRLKTVPHERYQEARLNFG</sequence>
<dbReference type="InterPro" id="IPR012003">
    <property type="entry name" value="ATP_PFK_prok-type"/>
</dbReference>
<keyword evidence="3 9" id="KW-0963">Cytoplasm</keyword>
<feature type="binding site" evidence="9">
    <location>
        <begin position="106"/>
        <end position="109"/>
    </location>
    <ligand>
        <name>ATP</name>
        <dbReference type="ChEBI" id="CHEBI:30616"/>
    </ligand>
</feature>
<evidence type="ECO:0000259" key="10">
    <source>
        <dbReference type="Pfam" id="PF00365"/>
    </source>
</evidence>
<dbReference type="InterPro" id="IPR015912">
    <property type="entry name" value="Phosphofructokinase_CS"/>
</dbReference>
<comment type="similarity">
    <text evidence="9">Belongs to the phosphofructokinase type A (PFKA) family. Mixed-substrate PFK group III subfamily.</text>
</comment>
<dbReference type="Gene3D" id="3.40.50.450">
    <property type="match status" value="1"/>
</dbReference>
<comment type="caution">
    <text evidence="9">Lacks conserved residue(s) required for the propagation of feature annotation.</text>
</comment>
<keyword evidence="5 9" id="KW-0479">Metal-binding</keyword>
<dbReference type="PROSITE" id="PS00433">
    <property type="entry name" value="PHOSPHOFRUCTOKINASE"/>
    <property type="match status" value="1"/>
</dbReference>
<dbReference type="EMBL" id="JAEHOI010000005">
    <property type="protein sequence ID" value="MBK0421611.1"/>
    <property type="molecule type" value="Genomic_DNA"/>
</dbReference>
<evidence type="ECO:0000256" key="9">
    <source>
        <dbReference type="HAMAP-Rule" id="MF_01976"/>
    </source>
</evidence>
<feature type="binding site" description="in other chain" evidence="9">
    <location>
        <begin position="129"/>
        <end position="131"/>
    </location>
    <ligand>
        <name>substrate</name>
        <note>ligand shared between dimeric partners</note>
    </ligand>
</feature>
<feature type="active site" description="Proton acceptor" evidence="9">
    <location>
        <position position="131"/>
    </location>
</feature>
<dbReference type="PANTHER" id="PTHR13697:SF52">
    <property type="entry name" value="ATP-DEPENDENT 6-PHOSPHOFRUCTOKINASE 3"/>
    <property type="match status" value="1"/>
</dbReference>
<dbReference type="GO" id="GO:0042802">
    <property type="term" value="F:identical protein binding"/>
    <property type="evidence" value="ECO:0007669"/>
    <property type="project" value="TreeGrafter"/>
</dbReference>
<dbReference type="GO" id="GO:0005524">
    <property type="term" value="F:ATP binding"/>
    <property type="evidence" value="ECO:0007669"/>
    <property type="project" value="UniProtKB-KW"/>
</dbReference>
<dbReference type="GO" id="GO:0006002">
    <property type="term" value="P:fructose 6-phosphate metabolic process"/>
    <property type="evidence" value="ECO:0007669"/>
    <property type="project" value="InterPro"/>
</dbReference>
<comment type="subcellular location">
    <subcellularLocation>
        <location evidence="9">Cytoplasm</location>
    </subcellularLocation>
</comment>
<dbReference type="GO" id="GO:0047334">
    <property type="term" value="F:diphosphate-fructose-6-phosphate 1-phosphotransferase activity"/>
    <property type="evidence" value="ECO:0007669"/>
    <property type="project" value="InterPro"/>
</dbReference>
<dbReference type="RefSeq" id="WP_200131822.1">
    <property type="nucleotide sequence ID" value="NZ_JAEHOI010000005.1"/>
</dbReference>
<keyword evidence="7 9" id="KW-0460">Magnesium</keyword>
<evidence type="ECO:0000256" key="6">
    <source>
        <dbReference type="ARBA" id="ARBA00022777"/>
    </source>
</evidence>
<proteinExistence type="inferred from homology"/>